<gene>
    <name evidence="2" type="ORF">GCM10010345_94370</name>
</gene>
<protein>
    <recommendedName>
        <fullName evidence="4">DUF565 domain-containing protein</fullName>
    </recommendedName>
</protein>
<sequence length="89" mass="9755">MADKADILLQFWLEQGNQARQAEAQRATTTNIILLVVAEALGFAATRGNHQRSTLLVFLVNGWSCVIGTLRVLAVLRTVRGQGRGHVSR</sequence>
<keyword evidence="1" id="KW-0812">Transmembrane</keyword>
<organism evidence="2 3">
    <name type="scientific">Streptomyces canarius</name>
    <dbReference type="NCBI Taxonomy" id="285453"/>
    <lineage>
        <taxon>Bacteria</taxon>
        <taxon>Bacillati</taxon>
        <taxon>Actinomycetota</taxon>
        <taxon>Actinomycetes</taxon>
        <taxon>Kitasatosporales</taxon>
        <taxon>Streptomycetaceae</taxon>
        <taxon>Streptomyces</taxon>
    </lineage>
</organism>
<evidence type="ECO:0000256" key="1">
    <source>
        <dbReference type="SAM" id="Phobius"/>
    </source>
</evidence>
<evidence type="ECO:0000313" key="3">
    <source>
        <dbReference type="Proteomes" id="UP000653644"/>
    </source>
</evidence>
<keyword evidence="1" id="KW-0472">Membrane</keyword>
<comment type="caution">
    <text evidence="2">The sequence shown here is derived from an EMBL/GenBank/DDBJ whole genome shotgun (WGS) entry which is preliminary data.</text>
</comment>
<evidence type="ECO:0000313" key="2">
    <source>
        <dbReference type="EMBL" id="GHA78045.1"/>
    </source>
</evidence>
<keyword evidence="1" id="KW-1133">Transmembrane helix</keyword>
<dbReference type="EMBL" id="BMVN01000132">
    <property type="protein sequence ID" value="GHA78045.1"/>
    <property type="molecule type" value="Genomic_DNA"/>
</dbReference>
<dbReference type="Proteomes" id="UP000653644">
    <property type="component" value="Unassembled WGS sequence"/>
</dbReference>
<name>A0ABQ3DCX2_9ACTN</name>
<reference evidence="3" key="1">
    <citation type="journal article" date="2019" name="Int. J. Syst. Evol. Microbiol.">
        <title>The Global Catalogue of Microorganisms (GCM) 10K type strain sequencing project: providing services to taxonomists for standard genome sequencing and annotation.</title>
        <authorList>
            <consortium name="The Broad Institute Genomics Platform"/>
            <consortium name="The Broad Institute Genome Sequencing Center for Infectious Disease"/>
            <person name="Wu L."/>
            <person name="Ma J."/>
        </authorList>
    </citation>
    <scope>NUCLEOTIDE SEQUENCE [LARGE SCALE GENOMIC DNA]</scope>
    <source>
        <strain evidence="3">JCM 4733</strain>
    </source>
</reference>
<dbReference type="RefSeq" id="WP_189895301.1">
    <property type="nucleotide sequence ID" value="NZ_BMVN01000132.1"/>
</dbReference>
<keyword evidence="3" id="KW-1185">Reference proteome</keyword>
<proteinExistence type="predicted"/>
<feature type="transmembrane region" description="Helical" evidence="1">
    <location>
        <begin position="55"/>
        <end position="76"/>
    </location>
</feature>
<evidence type="ECO:0008006" key="4">
    <source>
        <dbReference type="Google" id="ProtNLM"/>
    </source>
</evidence>
<accession>A0ABQ3DCX2</accession>